<dbReference type="Proteomes" id="UP000244924">
    <property type="component" value="Unassembled WGS sequence"/>
</dbReference>
<reference evidence="3 4" key="1">
    <citation type="submission" date="2018-03" db="EMBL/GenBank/DDBJ databases">
        <authorList>
            <person name="Keele B.F."/>
        </authorList>
    </citation>
    <scope>NUCLEOTIDE SEQUENCE [LARGE SCALE GENOMIC DNA]</scope>
    <source>
        <strain evidence="3 4">CECT 8626</strain>
    </source>
</reference>
<protein>
    <submittedName>
        <fullName evidence="3">Gamma-glutamylputrescine oxidoreductase</fullName>
        <ecNumber evidence="3">1.4.3.-</ecNumber>
    </submittedName>
</protein>
<evidence type="ECO:0000313" key="4">
    <source>
        <dbReference type="Proteomes" id="UP000244924"/>
    </source>
</evidence>
<dbReference type="AlphaFoldDB" id="A0A2R8BJ11"/>
<accession>A0A2R8BJ11</accession>
<dbReference type="InterPro" id="IPR006076">
    <property type="entry name" value="FAD-dep_OxRdtase"/>
</dbReference>
<dbReference type="EC" id="1.4.3.-" evidence="3"/>
<dbReference type="Gene3D" id="3.30.9.10">
    <property type="entry name" value="D-Amino Acid Oxidase, subunit A, domain 2"/>
    <property type="match status" value="1"/>
</dbReference>
<keyword evidence="1 3" id="KW-0560">Oxidoreductase</keyword>
<dbReference type="RefSeq" id="WP_108853470.1">
    <property type="nucleotide sequence ID" value="NZ_OMOQ01000002.1"/>
</dbReference>
<dbReference type="PANTHER" id="PTHR13847:SF281">
    <property type="entry name" value="FAD DEPENDENT OXIDOREDUCTASE DOMAIN-CONTAINING PROTEIN"/>
    <property type="match status" value="1"/>
</dbReference>
<dbReference type="EMBL" id="OMOQ01000002">
    <property type="protein sequence ID" value="SPH23352.1"/>
    <property type="molecule type" value="Genomic_DNA"/>
</dbReference>
<dbReference type="PANTHER" id="PTHR13847">
    <property type="entry name" value="SARCOSINE DEHYDROGENASE-RELATED"/>
    <property type="match status" value="1"/>
</dbReference>
<dbReference type="GO" id="GO:0016491">
    <property type="term" value="F:oxidoreductase activity"/>
    <property type="evidence" value="ECO:0007669"/>
    <property type="project" value="UniProtKB-KW"/>
</dbReference>
<feature type="domain" description="FAD dependent oxidoreductase" evidence="2">
    <location>
        <begin position="38"/>
        <end position="403"/>
    </location>
</feature>
<dbReference type="Gene3D" id="3.50.50.60">
    <property type="entry name" value="FAD/NAD(P)-binding domain"/>
    <property type="match status" value="1"/>
</dbReference>
<dbReference type="Pfam" id="PF01266">
    <property type="entry name" value="DAO"/>
    <property type="match status" value="1"/>
</dbReference>
<evidence type="ECO:0000256" key="1">
    <source>
        <dbReference type="ARBA" id="ARBA00023002"/>
    </source>
</evidence>
<dbReference type="SUPFAM" id="SSF51905">
    <property type="entry name" value="FAD/NAD(P)-binding domain"/>
    <property type="match status" value="1"/>
</dbReference>
<keyword evidence="4" id="KW-1185">Reference proteome</keyword>
<proteinExistence type="predicted"/>
<name>A0A2R8BJ11_9RHOB</name>
<dbReference type="OrthoDB" id="311718at2"/>
<evidence type="ECO:0000259" key="2">
    <source>
        <dbReference type="Pfam" id="PF01266"/>
    </source>
</evidence>
<dbReference type="GO" id="GO:0005737">
    <property type="term" value="C:cytoplasm"/>
    <property type="evidence" value="ECO:0007669"/>
    <property type="project" value="TreeGrafter"/>
</dbReference>
<evidence type="ECO:0000313" key="3">
    <source>
        <dbReference type="EMBL" id="SPH23352.1"/>
    </source>
</evidence>
<organism evidence="3 4">
    <name type="scientific">Albidovulum aquaemixtae</name>
    <dbReference type="NCBI Taxonomy" id="1542388"/>
    <lineage>
        <taxon>Bacteria</taxon>
        <taxon>Pseudomonadati</taxon>
        <taxon>Pseudomonadota</taxon>
        <taxon>Alphaproteobacteria</taxon>
        <taxon>Rhodobacterales</taxon>
        <taxon>Paracoccaceae</taxon>
        <taxon>Albidovulum</taxon>
    </lineage>
</organism>
<sequence>MTRRKARRLPIHRGPAAWSAILPGQEPGVVLTEDVTVDIAIVGGGFAGLSAARRLLQLDKGARIAVLEAGRLAEGASGRNSGFMIDLPHDLSSDDYAGKGAASDQEMISLNRTAIAFAREAVEDYGIDPAFFDPVGKVNGAASAAGDAHNRSYAAHLAKIGEASEMLGAKAMYEMTGSRHYVSGLYTPGTVMLQPAGYVRALGRGLRRDGVQVYESSPVTEVIRDRSNWMLTTPKGRVRAGKVILANNGHLESFGFVKRRLMHIFLYASMTVGLDADALKKLGGRPRWGITPSDPMGTTMRRIDAAQGGDRIVTRTCASFRPGMEASKAALERAARIHRRKFADRFPELTEVRMEYSWAGHLCLSRNGVSVMRELEPGLFAACVQNGLGTARGTLTGMGVAELASGRTSAITRHFAAEDEPTKLPPPPFAEIGANAYLRWMEWRAAKE</sequence>
<gene>
    <name evidence="3" type="primary">puuB_4</name>
    <name evidence="3" type="ORF">DEA8626_02416</name>
</gene>
<dbReference type="InterPro" id="IPR036188">
    <property type="entry name" value="FAD/NAD-bd_sf"/>
</dbReference>